<name>A0ABR2L2J7_9EUKA</name>
<dbReference type="SUPFAM" id="SSF56300">
    <property type="entry name" value="Metallo-dependent phosphatases"/>
    <property type="match status" value="1"/>
</dbReference>
<evidence type="ECO:0000313" key="3">
    <source>
        <dbReference type="EMBL" id="KAK8897580.1"/>
    </source>
</evidence>
<evidence type="ECO:0000256" key="1">
    <source>
        <dbReference type="RuleBase" id="RU004273"/>
    </source>
</evidence>
<reference evidence="3 4" key="1">
    <citation type="submission" date="2024-04" db="EMBL/GenBank/DDBJ databases">
        <title>Tritrichomonas musculus Genome.</title>
        <authorList>
            <person name="Alves-Ferreira E."/>
            <person name="Grigg M."/>
            <person name="Lorenzi H."/>
            <person name="Galac M."/>
        </authorList>
    </citation>
    <scope>NUCLEOTIDE SEQUENCE [LARGE SCALE GENOMIC DNA]</scope>
    <source>
        <strain evidence="3 4">EAF2021</strain>
    </source>
</reference>
<dbReference type="InterPro" id="IPR006186">
    <property type="entry name" value="Ser/Thr-sp_prot-phosphatase"/>
</dbReference>
<dbReference type="InterPro" id="IPR029052">
    <property type="entry name" value="Metallo-depent_PP-like"/>
</dbReference>
<evidence type="ECO:0000259" key="2">
    <source>
        <dbReference type="PROSITE" id="PS00125"/>
    </source>
</evidence>
<dbReference type="CDD" id="cd00144">
    <property type="entry name" value="MPP_PPP_family"/>
    <property type="match status" value="1"/>
</dbReference>
<proteinExistence type="inferred from homology"/>
<dbReference type="PANTHER" id="PTHR11668:SF494">
    <property type="entry name" value="PROTEIN PHOSPHATASE, PUTATIVE-RELATED"/>
    <property type="match status" value="1"/>
</dbReference>
<evidence type="ECO:0000313" key="4">
    <source>
        <dbReference type="Proteomes" id="UP001470230"/>
    </source>
</evidence>
<dbReference type="PANTHER" id="PTHR11668">
    <property type="entry name" value="SERINE/THREONINE PROTEIN PHOSPHATASE"/>
    <property type="match status" value="1"/>
</dbReference>
<feature type="domain" description="Serine/threonine specific protein phosphatases" evidence="2">
    <location>
        <begin position="131"/>
        <end position="136"/>
    </location>
</feature>
<sequence>MFSPASYISSAYSFIYSSSDEQLLKAGNSDVEGNQIPIPSFDEDLLINLCNDAKQIFKKEENVINIDGNVIVVGDIHGSLHDLFRILKYIENSGSKAVSLGDYVDRGNFSLECITLLFSMKILKPKSYYLIRGNHEFEEMCSRYGFKWEILNYYDPNKCFKEEIDQQKTKSEDEDKCNEEREENCTKKTYFADHININCYKYTEKLYDAFMKAFSYIPISAIINKTSICLHGGLTPLLNRIEEIKTQIKRPVTTFNENLILSDIVWGDPTRNMSHLYDESQRGRGKVFGGSAIVNFLNSNNLKRLIRGHQCVEEGIEELFNYKCITVFSASSYSNEMENSSGILKIYQQNDQTVFLNFPPINRLSKCDTVYYKVQPFNQKNTNQAKFSICNQKGVGERAHSFNHIIPSYLEKFGYRHKTSSTRNANTHALKIPQLNSKPQKRFSCIIHRPLILTPNLTKN</sequence>
<dbReference type="PRINTS" id="PR00114">
    <property type="entry name" value="STPHPHTASE"/>
</dbReference>
<keyword evidence="4" id="KW-1185">Reference proteome</keyword>
<gene>
    <name evidence="3" type="ORF">M9Y10_015539</name>
</gene>
<dbReference type="Proteomes" id="UP001470230">
    <property type="component" value="Unassembled WGS sequence"/>
</dbReference>
<dbReference type="SMART" id="SM00156">
    <property type="entry name" value="PP2Ac"/>
    <property type="match status" value="1"/>
</dbReference>
<comment type="caution">
    <text evidence="3">The sequence shown here is derived from an EMBL/GenBank/DDBJ whole genome shotgun (WGS) entry which is preliminary data.</text>
</comment>
<dbReference type="PROSITE" id="PS00125">
    <property type="entry name" value="SER_THR_PHOSPHATASE"/>
    <property type="match status" value="1"/>
</dbReference>
<dbReference type="EMBL" id="JAPFFF010000002">
    <property type="protein sequence ID" value="KAK8897580.1"/>
    <property type="molecule type" value="Genomic_DNA"/>
</dbReference>
<comment type="catalytic activity">
    <reaction evidence="1">
        <text>O-phospho-L-threonyl-[protein] + H2O = L-threonyl-[protein] + phosphate</text>
        <dbReference type="Rhea" id="RHEA:47004"/>
        <dbReference type="Rhea" id="RHEA-COMP:11060"/>
        <dbReference type="Rhea" id="RHEA-COMP:11605"/>
        <dbReference type="ChEBI" id="CHEBI:15377"/>
        <dbReference type="ChEBI" id="CHEBI:30013"/>
        <dbReference type="ChEBI" id="CHEBI:43474"/>
        <dbReference type="ChEBI" id="CHEBI:61977"/>
        <dbReference type="EC" id="3.1.3.16"/>
    </reaction>
</comment>
<dbReference type="Gene3D" id="3.60.21.10">
    <property type="match status" value="1"/>
</dbReference>
<dbReference type="Pfam" id="PF00149">
    <property type="entry name" value="Metallophos"/>
    <property type="match status" value="1"/>
</dbReference>
<organism evidence="3 4">
    <name type="scientific">Tritrichomonas musculus</name>
    <dbReference type="NCBI Taxonomy" id="1915356"/>
    <lineage>
        <taxon>Eukaryota</taxon>
        <taxon>Metamonada</taxon>
        <taxon>Parabasalia</taxon>
        <taxon>Tritrichomonadida</taxon>
        <taxon>Tritrichomonadidae</taxon>
        <taxon>Tritrichomonas</taxon>
    </lineage>
</organism>
<protein>
    <recommendedName>
        <fullName evidence="1">Serine/threonine-protein phosphatase</fullName>
        <ecNumber evidence="1">3.1.3.16</ecNumber>
    </recommendedName>
</protein>
<keyword evidence="1" id="KW-0378">Hydrolase</keyword>
<dbReference type="InterPro" id="IPR004843">
    <property type="entry name" value="Calcineurin-like_PHP"/>
</dbReference>
<dbReference type="EC" id="3.1.3.16" evidence="1"/>
<comment type="similarity">
    <text evidence="1">Belongs to the PPP phosphatase family.</text>
</comment>
<dbReference type="InterPro" id="IPR050341">
    <property type="entry name" value="PP1_catalytic_subunit"/>
</dbReference>
<accession>A0ABR2L2J7</accession>